<name>A0ABS5PLP3_9FIRM</name>
<keyword evidence="3" id="KW-1185">Reference proteome</keyword>
<comment type="similarity">
    <text evidence="1">Belongs to the P(II) protein family.</text>
</comment>
<dbReference type="Gene3D" id="3.30.70.120">
    <property type="match status" value="1"/>
</dbReference>
<accession>A0ABS5PLP3</accession>
<dbReference type="EMBL" id="JAHBCL010000006">
    <property type="protein sequence ID" value="MBS7525971.1"/>
    <property type="molecule type" value="Genomic_DNA"/>
</dbReference>
<dbReference type="Pfam" id="PF00543">
    <property type="entry name" value="P-II"/>
    <property type="match status" value="1"/>
</dbReference>
<dbReference type="InterPro" id="IPR011322">
    <property type="entry name" value="N-reg_PII-like_a/b"/>
</dbReference>
<protein>
    <submittedName>
        <fullName evidence="2">P-II family nitrogen regulator</fullName>
    </submittedName>
</protein>
<sequence length="127" mass="14006">MKEIMAIIRMHNINDTAHALSEAGFSSMTGRKVFGRGKKNLNFELLEKVIDDGIEAPPRTLESISESQRLFAKRIMSLVVKDEDVDAVVNIIVEHNQTGNMGDGKIFVLPVAEVIRVRTGEIGDSAI</sequence>
<dbReference type="PANTHER" id="PTHR30115:SF11">
    <property type="entry name" value="NITROGEN REGULATORY PROTEIN P-II HOMOLOG"/>
    <property type="match status" value="1"/>
</dbReference>
<dbReference type="InterPro" id="IPR002187">
    <property type="entry name" value="N-reg_PII"/>
</dbReference>
<dbReference type="PRINTS" id="PR00340">
    <property type="entry name" value="PIIGLNB"/>
</dbReference>
<dbReference type="RefSeq" id="WP_213235757.1">
    <property type="nucleotide sequence ID" value="NZ_JAHBCL010000006.1"/>
</dbReference>
<dbReference type="SMART" id="SM00938">
    <property type="entry name" value="P-II"/>
    <property type="match status" value="1"/>
</dbReference>
<dbReference type="PROSITE" id="PS00638">
    <property type="entry name" value="PII_GLNB_CTER"/>
    <property type="match status" value="1"/>
</dbReference>
<evidence type="ECO:0000256" key="1">
    <source>
        <dbReference type="RuleBase" id="RU003936"/>
    </source>
</evidence>
<dbReference type="Proteomes" id="UP000746471">
    <property type="component" value="Unassembled WGS sequence"/>
</dbReference>
<dbReference type="InterPro" id="IPR015867">
    <property type="entry name" value="N-reg_PII/ATP_PRibTrfase_C"/>
</dbReference>
<evidence type="ECO:0000313" key="3">
    <source>
        <dbReference type="Proteomes" id="UP000746471"/>
    </source>
</evidence>
<proteinExistence type="inferred from homology"/>
<reference evidence="2 3" key="1">
    <citation type="submission" date="2021-05" db="EMBL/GenBank/DDBJ databases">
        <title>Fusibacter ferrireducens sp. nov., an anaerobic, sulfur- and Fe-reducing bacterium isolated from the mangrove sediment.</title>
        <authorList>
            <person name="Qiu D."/>
        </authorList>
    </citation>
    <scope>NUCLEOTIDE SEQUENCE [LARGE SCALE GENOMIC DNA]</scope>
    <source>
        <strain evidence="2 3">DSM 12116</strain>
    </source>
</reference>
<dbReference type="PANTHER" id="PTHR30115">
    <property type="entry name" value="NITROGEN REGULATORY PROTEIN P-II"/>
    <property type="match status" value="1"/>
</dbReference>
<dbReference type="InterPro" id="IPR017918">
    <property type="entry name" value="N-reg_PII_CS"/>
</dbReference>
<dbReference type="PROSITE" id="PS51343">
    <property type="entry name" value="PII_GLNB_DOM"/>
    <property type="match status" value="1"/>
</dbReference>
<evidence type="ECO:0000313" key="2">
    <source>
        <dbReference type="EMBL" id="MBS7525971.1"/>
    </source>
</evidence>
<gene>
    <name evidence="2" type="ORF">KHM83_04670</name>
</gene>
<comment type="caution">
    <text evidence="2">The sequence shown here is derived from an EMBL/GenBank/DDBJ whole genome shotgun (WGS) entry which is preliminary data.</text>
</comment>
<organism evidence="2 3">
    <name type="scientific">Fusibacter paucivorans</name>
    <dbReference type="NCBI Taxonomy" id="76009"/>
    <lineage>
        <taxon>Bacteria</taxon>
        <taxon>Bacillati</taxon>
        <taxon>Bacillota</taxon>
        <taxon>Clostridia</taxon>
        <taxon>Eubacteriales</taxon>
        <taxon>Eubacteriales Family XII. Incertae Sedis</taxon>
        <taxon>Fusibacter</taxon>
    </lineage>
</organism>
<dbReference type="SUPFAM" id="SSF54913">
    <property type="entry name" value="GlnB-like"/>
    <property type="match status" value="1"/>
</dbReference>